<dbReference type="Proteomes" id="UP000472277">
    <property type="component" value="Chromosome 23"/>
</dbReference>
<dbReference type="PANTHER" id="PTHR20995:SF17">
    <property type="entry name" value="F-BOX_WD REPEAT-CONTAINING PROTEIN 5"/>
    <property type="match status" value="1"/>
</dbReference>
<reference evidence="2" key="1">
    <citation type="submission" date="2025-08" db="UniProtKB">
        <authorList>
            <consortium name="Ensembl"/>
        </authorList>
    </citation>
    <scope>IDENTIFICATION</scope>
</reference>
<reference evidence="2" key="2">
    <citation type="submission" date="2025-09" db="UniProtKB">
        <authorList>
            <consortium name="Ensembl"/>
        </authorList>
    </citation>
    <scope>IDENTIFICATION</scope>
</reference>
<dbReference type="PANTHER" id="PTHR20995">
    <property type="entry name" value="F-BOX/WD REPEAT-CONTAINING PROTEIN 5"/>
    <property type="match status" value="1"/>
</dbReference>
<dbReference type="GO" id="GO:0016567">
    <property type="term" value="P:protein ubiquitination"/>
    <property type="evidence" value="ECO:0007669"/>
    <property type="project" value="InterPro"/>
</dbReference>
<feature type="domain" description="F-box" evidence="1">
    <location>
        <begin position="10"/>
        <end position="49"/>
    </location>
</feature>
<accession>A0A673XJM4</accession>
<dbReference type="InParanoid" id="A0A673XJM4"/>
<dbReference type="GO" id="GO:0080008">
    <property type="term" value="C:Cul4-RING E3 ubiquitin ligase complex"/>
    <property type="evidence" value="ECO:0007669"/>
    <property type="project" value="InterPro"/>
</dbReference>
<dbReference type="Pfam" id="PF12937">
    <property type="entry name" value="F-box-like"/>
    <property type="match status" value="1"/>
</dbReference>
<sequence length="107" mass="12635">MDDGSGLQDSLVLEIFLRLPHDAVLSAGLACRQWLAVSRDEFLWRELFYSYYRITHSVPRNPSSVSWYREFKRLEHHDQVLHLAFSHRGHRFSSCFKDCTVKVCHII</sequence>
<dbReference type="Ensembl" id="ENSSTUT00000022689.1">
    <property type="protein sequence ID" value="ENSSTUP00000021593.1"/>
    <property type="gene ID" value="ENSSTUG00000009546.1"/>
</dbReference>
<dbReference type="GO" id="GO:0019005">
    <property type="term" value="C:SCF ubiquitin ligase complex"/>
    <property type="evidence" value="ECO:0007669"/>
    <property type="project" value="InterPro"/>
</dbReference>
<dbReference type="InterPro" id="IPR036047">
    <property type="entry name" value="F-box-like_dom_sf"/>
</dbReference>
<keyword evidence="3" id="KW-1185">Reference proteome</keyword>
<proteinExistence type="predicted"/>
<dbReference type="AlphaFoldDB" id="A0A673XJM4"/>
<evidence type="ECO:0000313" key="3">
    <source>
        <dbReference type="Proteomes" id="UP000472277"/>
    </source>
</evidence>
<dbReference type="OMA" id="PCTSHPA"/>
<name>A0A673XJM4_SALTR</name>
<evidence type="ECO:0000313" key="2">
    <source>
        <dbReference type="Ensembl" id="ENSSTUP00000021593.1"/>
    </source>
</evidence>
<dbReference type="InterPro" id="IPR001810">
    <property type="entry name" value="F-box_dom"/>
</dbReference>
<dbReference type="Gene3D" id="1.20.1280.50">
    <property type="match status" value="1"/>
</dbReference>
<dbReference type="InterPro" id="IPR042508">
    <property type="entry name" value="FBXW5"/>
</dbReference>
<evidence type="ECO:0000259" key="1">
    <source>
        <dbReference type="Pfam" id="PF12937"/>
    </source>
</evidence>
<dbReference type="GeneTree" id="ENSGT00730000111276"/>
<dbReference type="SUPFAM" id="SSF81383">
    <property type="entry name" value="F-box domain"/>
    <property type="match status" value="1"/>
</dbReference>
<protein>
    <recommendedName>
        <fullName evidence="1">F-box domain-containing protein</fullName>
    </recommendedName>
</protein>
<organism evidence="2 3">
    <name type="scientific">Salmo trutta</name>
    <name type="common">Brown trout</name>
    <dbReference type="NCBI Taxonomy" id="8032"/>
    <lineage>
        <taxon>Eukaryota</taxon>
        <taxon>Metazoa</taxon>
        <taxon>Chordata</taxon>
        <taxon>Craniata</taxon>
        <taxon>Vertebrata</taxon>
        <taxon>Euteleostomi</taxon>
        <taxon>Actinopterygii</taxon>
        <taxon>Neopterygii</taxon>
        <taxon>Teleostei</taxon>
        <taxon>Protacanthopterygii</taxon>
        <taxon>Salmoniformes</taxon>
        <taxon>Salmonidae</taxon>
        <taxon>Salmoninae</taxon>
        <taxon>Salmo</taxon>
    </lineage>
</organism>